<organism evidence="1 2">
    <name type="scientific">Niallia taxi</name>
    <dbReference type="NCBI Taxonomy" id="2499688"/>
    <lineage>
        <taxon>Bacteria</taxon>
        <taxon>Bacillati</taxon>
        <taxon>Bacillota</taxon>
        <taxon>Bacilli</taxon>
        <taxon>Bacillales</taxon>
        <taxon>Bacillaceae</taxon>
        <taxon>Niallia</taxon>
    </lineage>
</organism>
<name>A0A3S2UHS7_9BACI</name>
<dbReference type="RefSeq" id="WP_127735050.1">
    <property type="nucleotide sequence ID" value="NZ_CAJCKN010000020.1"/>
</dbReference>
<protein>
    <submittedName>
        <fullName evidence="1">Aspartyl-phosphate phosphatase Spo0E family protein</fullName>
    </submittedName>
</protein>
<accession>A0A3S2UHS7</accession>
<dbReference type="InterPro" id="IPR018540">
    <property type="entry name" value="Spo0E-like"/>
</dbReference>
<dbReference type="AlphaFoldDB" id="A0A3S2UHS7"/>
<dbReference type="GeneID" id="87615425"/>
<dbReference type="Pfam" id="PF09388">
    <property type="entry name" value="SpoOE-like"/>
    <property type="match status" value="1"/>
</dbReference>
<dbReference type="GO" id="GO:0046983">
    <property type="term" value="F:protein dimerization activity"/>
    <property type="evidence" value="ECO:0007669"/>
    <property type="project" value="InterPro"/>
</dbReference>
<dbReference type="Gene3D" id="4.10.280.10">
    <property type="entry name" value="Helix-loop-helix DNA-binding domain"/>
    <property type="match status" value="1"/>
</dbReference>
<reference evidence="1 2" key="1">
    <citation type="submission" date="2019-01" db="EMBL/GenBank/DDBJ databases">
        <title>Bacillus sp. M5HDSG1-1, whole genome shotgun sequence.</title>
        <authorList>
            <person name="Tuo L."/>
        </authorList>
    </citation>
    <scope>NUCLEOTIDE SEQUENCE [LARGE SCALE GENOMIC DNA]</scope>
    <source>
        <strain evidence="1 2">M5HDSG1-1</strain>
    </source>
</reference>
<dbReference type="EMBL" id="RZTZ01000001">
    <property type="protein sequence ID" value="RVT67271.1"/>
    <property type="molecule type" value="Genomic_DNA"/>
</dbReference>
<gene>
    <name evidence="1" type="ORF">EM808_01970</name>
</gene>
<dbReference type="InterPro" id="IPR036638">
    <property type="entry name" value="HLH_DNA-bd_sf"/>
</dbReference>
<dbReference type="SUPFAM" id="SSF140500">
    <property type="entry name" value="BAS1536-like"/>
    <property type="match status" value="1"/>
</dbReference>
<dbReference type="GO" id="GO:0043937">
    <property type="term" value="P:regulation of sporulation"/>
    <property type="evidence" value="ECO:0007669"/>
    <property type="project" value="InterPro"/>
</dbReference>
<evidence type="ECO:0000313" key="2">
    <source>
        <dbReference type="Proteomes" id="UP000288024"/>
    </source>
</evidence>
<proteinExistence type="predicted"/>
<sequence>MQSRKQELLLAIQRKREVMIEEALRTGYTSEETVRYSQELDELIFLYQLHLRLQKTKMNIVKKSFKSMIVWPKHLVYKPQSISKIL</sequence>
<dbReference type="Proteomes" id="UP000288024">
    <property type="component" value="Unassembled WGS sequence"/>
</dbReference>
<comment type="caution">
    <text evidence="1">The sequence shown here is derived from an EMBL/GenBank/DDBJ whole genome shotgun (WGS) entry which is preliminary data.</text>
</comment>
<evidence type="ECO:0000313" key="1">
    <source>
        <dbReference type="EMBL" id="RVT67271.1"/>
    </source>
</evidence>
<keyword evidence="2" id="KW-1185">Reference proteome</keyword>
<dbReference type="InterPro" id="IPR037208">
    <property type="entry name" value="Spo0E-like_sf"/>
</dbReference>